<evidence type="ECO:0000256" key="2">
    <source>
        <dbReference type="ARBA" id="ARBA00007069"/>
    </source>
</evidence>
<feature type="transmembrane region" description="Helical" evidence="8">
    <location>
        <begin position="192"/>
        <end position="216"/>
    </location>
</feature>
<evidence type="ECO:0000313" key="10">
    <source>
        <dbReference type="EMBL" id="TDO19446.1"/>
    </source>
</evidence>
<gene>
    <name evidence="10" type="ORF">EI74_0717</name>
</gene>
<keyword evidence="4" id="KW-1003">Cell membrane</keyword>
<feature type="transmembrane region" description="Helical" evidence="8">
    <location>
        <begin position="21"/>
        <end position="42"/>
    </location>
</feature>
<keyword evidence="6 8" id="KW-1133">Transmembrane helix</keyword>
<evidence type="ECO:0000256" key="6">
    <source>
        <dbReference type="ARBA" id="ARBA00022989"/>
    </source>
</evidence>
<accession>A0A4R6ICS5</accession>
<evidence type="ECO:0000256" key="5">
    <source>
        <dbReference type="ARBA" id="ARBA00022692"/>
    </source>
</evidence>
<protein>
    <submittedName>
        <fullName evidence="10">Spermidine/putrescine transport system permease protein</fullName>
    </submittedName>
</protein>
<comment type="caution">
    <text evidence="10">The sequence shown here is derived from an EMBL/GenBank/DDBJ whole genome shotgun (WGS) entry which is preliminary data.</text>
</comment>
<dbReference type="Gene3D" id="1.10.3720.10">
    <property type="entry name" value="MetI-like"/>
    <property type="match status" value="1"/>
</dbReference>
<evidence type="ECO:0000256" key="1">
    <source>
        <dbReference type="ARBA" id="ARBA00004651"/>
    </source>
</evidence>
<dbReference type="CDD" id="cd06261">
    <property type="entry name" value="TM_PBP2"/>
    <property type="match status" value="1"/>
</dbReference>
<dbReference type="InterPro" id="IPR035906">
    <property type="entry name" value="MetI-like_sf"/>
</dbReference>
<evidence type="ECO:0000256" key="8">
    <source>
        <dbReference type="SAM" id="Phobius"/>
    </source>
</evidence>
<dbReference type="PANTHER" id="PTHR42929">
    <property type="entry name" value="INNER MEMBRANE ABC TRANSPORTER PERMEASE PROTEIN YDCU-RELATED-RELATED"/>
    <property type="match status" value="1"/>
</dbReference>
<proteinExistence type="inferred from homology"/>
<evidence type="ECO:0000259" key="9">
    <source>
        <dbReference type="PROSITE" id="PS50928"/>
    </source>
</evidence>
<comment type="similarity">
    <text evidence="2">Belongs to the binding-protein-dependent transport system permease family. CysTW subfamily.</text>
</comment>
<feature type="transmembrane region" description="Helical" evidence="8">
    <location>
        <begin position="148"/>
        <end position="171"/>
    </location>
</feature>
<dbReference type="GO" id="GO:0055085">
    <property type="term" value="P:transmembrane transport"/>
    <property type="evidence" value="ECO:0007669"/>
    <property type="project" value="InterPro"/>
</dbReference>
<evidence type="ECO:0000256" key="3">
    <source>
        <dbReference type="ARBA" id="ARBA00022448"/>
    </source>
</evidence>
<feature type="domain" description="ABC transmembrane type-1" evidence="9">
    <location>
        <begin position="74"/>
        <end position="270"/>
    </location>
</feature>
<organism evidence="10 11">
    <name type="scientific">Mycoplasma testudineum</name>
    <dbReference type="NCBI Taxonomy" id="244584"/>
    <lineage>
        <taxon>Bacteria</taxon>
        <taxon>Bacillati</taxon>
        <taxon>Mycoplasmatota</taxon>
        <taxon>Mollicutes</taxon>
        <taxon>Mycoplasmataceae</taxon>
        <taxon>Mycoplasma</taxon>
    </lineage>
</organism>
<keyword evidence="11" id="KW-1185">Reference proteome</keyword>
<name>A0A4R6ICS5_9MOLU</name>
<keyword evidence="5 8" id="KW-0812">Transmembrane</keyword>
<keyword evidence="7 8" id="KW-0472">Membrane</keyword>
<dbReference type="InterPro" id="IPR000515">
    <property type="entry name" value="MetI-like"/>
</dbReference>
<feature type="transmembrane region" description="Helical" evidence="8">
    <location>
        <begin position="105"/>
        <end position="128"/>
    </location>
</feature>
<dbReference type="SUPFAM" id="SSF161098">
    <property type="entry name" value="MetI-like"/>
    <property type="match status" value="1"/>
</dbReference>
<evidence type="ECO:0000313" key="11">
    <source>
        <dbReference type="Proteomes" id="UP000295518"/>
    </source>
</evidence>
<dbReference type="Proteomes" id="UP000295518">
    <property type="component" value="Unassembled WGS sequence"/>
</dbReference>
<evidence type="ECO:0000256" key="7">
    <source>
        <dbReference type="ARBA" id="ARBA00023136"/>
    </source>
</evidence>
<reference evidence="10 11" key="1">
    <citation type="submission" date="2019-03" db="EMBL/GenBank/DDBJ databases">
        <title>Genomic Encyclopedia of Archaeal and Bacterial Type Strains, Phase II (KMG-II): from individual species to whole genera.</title>
        <authorList>
            <person name="Goeker M."/>
        </authorList>
    </citation>
    <scope>NUCLEOTIDE SEQUENCE [LARGE SCALE GENOMIC DNA]</scope>
    <source>
        <strain evidence="10 11">ATCC 700618</strain>
    </source>
</reference>
<keyword evidence="3" id="KW-0813">Transport</keyword>
<dbReference type="AlphaFoldDB" id="A0A4R6ICS5"/>
<sequence length="288" mass="31993">MVSAIKKFMVDKLGFNPRLSLIIPFLVFAAFFIITPLIFIAIKAFSPISQVENGDVIVYDNYNLITSPELWLIILRSIWTGLVAAIFALIVAIPYSYVVARSTSSIFRFSSISLIISPLFILTLVRILALRGVSTAISGNEILLNNEFFLIIGMVYLYLPFAIIPLYSVFIDMPKNIVNSSTDLGNNYFQTFIKVIIPYAIKAILSGFVLIFLLSATSVGISQKLLPNVAQTQLVGNTIDVLAKPSNIFKVASASNIVVIVLILMTTAYICIYFIPRLIMKRRGFKNV</sequence>
<feature type="transmembrane region" description="Helical" evidence="8">
    <location>
        <begin position="254"/>
        <end position="275"/>
    </location>
</feature>
<dbReference type="GO" id="GO:0005886">
    <property type="term" value="C:plasma membrane"/>
    <property type="evidence" value="ECO:0007669"/>
    <property type="project" value="UniProtKB-SubCell"/>
</dbReference>
<dbReference type="PANTHER" id="PTHR42929:SF1">
    <property type="entry name" value="INNER MEMBRANE ABC TRANSPORTER PERMEASE PROTEIN YDCU-RELATED"/>
    <property type="match status" value="1"/>
</dbReference>
<dbReference type="EMBL" id="SNWN01000014">
    <property type="protein sequence ID" value="TDO19446.1"/>
    <property type="molecule type" value="Genomic_DNA"/>
</dbReference>
<comment type="subcellular location">
    <subcellularLocation>
        <location evidence="1">Cell membrane</location>
        <topology evidence="1">Multi-pass membrane protein</topology>
    </subcellularLocation>
</comment>
<dbReference type="PROSITE" id="PS50928">
    <property type="entry name" value="ABC_TM1"/>
    <property type="match status" value="1"/>
</dbReference>
<evidence type="ECO:0000256" key="4">
    <source>
        <dbReference type="ARBA" id="ARBA00022475"/>
    </source>
</evidence>
<feature type="transmembrane region" description="Helical" evidence="8">
    <location>
        <begin position="70"/>
        <end position="93"/>
    </location>
</feature>